<dbReference type="Proteomes" id="UP001291309">
    <property type="component" value="Unassembled WGS sequence"/>
</dbReference>
<proteinExistence type="predicted"/>
<dbReference type="RefSeq" id="WP_321545916.1">
    <property type="nucleotide sequence ID" value="NZ_JAXIVS010000004.1"/>
</dbReference>
<keyword evidence="3" id="KW-1185">Reference proteome</keyword>
<evidence type="ECO:0000313" key="3">
    <source>
        <dbReference type="Proteomes" id="UP001291309"/>
    </source>
</evidence>
<feature type="region of interest" description="Disordered" evidence="1">
    <location>
        <begin position="1"/>
        <end position="29"/>
    </location>
</feature>
<evidence type="ECO:0000313" key="2">
    <source>
        <dbReference type="EMBL" id="MDY7227186.1"/>
    </source>
</evidence>
<name>A0ABU5H1I9_9BACT</name>
<sequence>MSGVSGVKSPDISEQPNTRGSSEGAATGGCRLSNEASHLPVCPCSTTSAESGPVDDLHLATICNDKSILRGGPWSPRFREIFAKAGMKLNDPANKLPLEGHQGPHPYEYHRLVYQTLRRATQTCRSVAECRVRLTGALQDLAQQIATPGTELNRLVTRANPR</sequence>
<dbReference type="InterPro" id="IPR032871">
    <property type="entry name" value="AHH_dom_containing"/>
</dbReference>
<dbReference type="EMBL" id="JAXIVS010000004">
    <property type="protein sequence ID" value="MDY7227186.1"/>
    <property type="molecule type" value="Genomic_DNA"/>
</dbReference>
<dbReference type="Pfam" id="PF14412">
    <property type="entry name" value="AHH"/>
    <property type="match status" value="1"/>
</dbReference>
<evidence type="ECO:0000256" key="1">
    <source>
        <dbReference type="SAM" id="MobiDB-lite"/>
    </source>
</evidence>
<protein>
    <submittedName>
        <fullName evidence="2">AHH domain-containing protein</fullName>
    </submittedName>
</protein>
<gene>
    <name evidence="2" type="ORF">SYV04_12320</name>
</gene>
<comment type="caution">
    <text evidence="2">The sequence shown here is derived from an EMBL/GenBank/DDBJ whole genome shotgun (WGS) entry which is preliminary data.</text>
</comment>
<feature type="compositionally biased region" description="Polar residues" evidence="1">
    <location>
        <begin position="12"/>
        <end position="21"/>
    </location>
</feature>
<accession>A0ABU5H1I9</accession>
<organism evidence="2 3">
    <name type="scientific">Hyalangium rubrum</name>
    <dbReference type="NCBI Taxonomy" id="3103134"/>
    <lineage>
        <taxon>Bacteria</taxon>
        <taxon>Pseudomonadati</taxon>
        <taxon>Myxococcota</taxon>
        <taxon>Myxococcia</taxon>
        <taxon>Myxococcales</taxon>
        <taxon>Cystobacterineae</taxon>
        <taxon>Archangiaceae</taxon>
        <taxon>Hyalangium</taxon>
    </lineage>
</organism>
<reference evidence="2 3" key="1">
    <citation type="submission" date="2023-12" db="EMBL/GenBank/DDBJ databases">
        <title>the genome sequence of Hyalangium sp. s54d21.</title>
        <authorList>
            <person name="Zhang X."/>
        </authorList>
    </citation>
    <scope>NUCLEOTIDE SEQUENCE [LARGE SCALE GENOMIC DNA]</scope>
    <source>
        <strain evidence="3">s54d21</strain>
    </source>
</reference>